<dbReference type="InParanoid" id="A0A0C3NIJ5"/>
<dbReference type="PROSITE" id="PS51257">
    <property type="entry name" value="PROKAR_LIPOPROTEIN"/>
    <property type="match status" value="1"/>
</dbReference>
<proteinExistence type="predicted"/>
<dbReference type="AlphaFoldDB" id="A0A0C3NIJ5"/>
<keyword evidence="2" id="KW-1185">Reference proteome</keyword>
<protein>
    <submittedName>
        <fullName evidence="1">Uncharacterized protein</fullName>
    </submittedName>
</protein>
<evidence type="ECO:0000313" key="1">
    <source>
        <dbReference type="EMBL" id="KIO00810.1"/>
    </source>
</evidence>
<accession>A0A0C3NIJ5</accession>
<sequence length="90" mass="9541">MGGRSLCCLPSSSSSSCSRSFNRASSARAAASSLIAAPFELLQLFNGQRGYLDSATELRQRAADESLVAFLVQVDPRVLAMDANAKTLDL</sequence>
<reference evidence="2" key="2">
    <citation type="submission" date="2015-01" db="EMBL/GenBank/DDBJ databases">
        <title>Evolutionary Origins and Diversification of the Mycorrhizal Mutualists.</title>
        <authorList>
            <consortium name="DOE Joint Genome Institute"/>
            <consortium name="Mycorrhizal Genomics Consortium"/>
            <person name="Kohler A."/>
            <person name="Kuo A."/>
            <person name="Nagy L.G."/>
            <person name="Floudas D."/>
            <person name="Copeland A."/>
            <person name="Barry K.W."/>
            <person name="Cichocki N."/>
            <person name="Veneault-Fourrey C."/>
            <person name="LaButti K."/>
            <person name="Lindquist E.A."/>
            <person name="Lipzen A."/>
            <person name="Lundell T."/>
            <person name="Morin E."/>
            <person name="Murat C."/>
            <person name="Riley R."/>
            <person name="Ohm R."/>
            <person name="Sun H."/>
            <person name="Tunlid A."/>
            <person name="Henrissat B."/>
            <person name="Grigoriev I.V."/>
            <person name="Hibbett D.S."/>
            <person name="Martin F."/>
        </authorList>
    </citation>
    <scope>NUCLEOTIDE SEQUENCE [LARGE SCALE GENOMIC DNA]</scope>
    <source>
        <strain evidence="2">Marx 270</strain>
    </source>
</reference>
<dbReference type="EMBL" id="KN831993">
    <property type="protein sequence ID" value="KIO00810.1"/>
    <property type="molecule type" value="Genomic_DNA"/>
</dbReference>
<dbReference type="Proteomes" id="UP000054217">
    <property type="component" value="Unassembled WGS sequence"/>
</dbReference>
<evidence type="ECO:0000313" key="2">
    <source>
        <dbReference type="Proteomes" id="UP000054217"/>
    </source>
</evidence>
<name>A0A0C3NIJ5_PISTI</name>
<organism evidence="1 2">
    <name type="scientific">Pisolithus tinctorius Marx 270</name>
    <dbReference type="NCBI Taxonomy" id="870435"/>
    <lineage>
        <taxon>Eukaryota</taxon>
        <taxon>Fungi</taxon>
        <taxon>Dikarya</taxon>
        <taxon>Basidiomycota</taxon>
        <taxon>Agaricomycotina</taxon>
        <taxon>Agaricomycetes</taxon>
        <taxon>Agaricomycetidae</taxon>
        <taxon>Boletales</taxon>
        <taxon>Sclerodermatineae</taxon>
        <taxon>Pisolithaceae</taxon>
        <taxon>Pisolithus</taxon>
    </lineage>
</organism>
<dbReference type="HOGENOM" id="CLU_2441773_0_0_1"/>
<reference evidence="1 2" key="1">
    <citation type="submission" date="2014-04" db="EMBL/GenBank/DDBJ databases">
        <authorList>
            <consortium name="DOE Joint Genome Institute"/>
            <person name="Kuo A."/>
            <person name="Kohler A."/>
            <person name="Costa M.D."/>
            <person name="Nagy L.G."/>
            <person name="Floudas D."/>
            <person name="Copeland A."/>
            <person name="Barry K.W."/>
            <person name="Cichocki N."/>
            <person name="Veneault-Fourrey C."/>
            <person name="LaButti K."/>
            <person name="Lindquist E.A."/>
            <person name="Lipzen A."/>
            <person name="Lundell T."/>
            <person name="Morin E."/>
            <person name="Murat C."/>
            <person name="Sun H."/>
            <person name="Tunlid A."/>
            <person name="Henrissat B."/>
            <person name="Grigoriev I.V."/>
            <person name="Hibbett D.S."/>
            <person name="Martin F."/>
            <person name="Nordberg H.P."/>
            <person name="Cantor M.N."/>
            <person name="Hua S.X."/>
        </authorList>
    </citation>
    <scope>NUCLEOTIDE SEQUENCE [LARGE SCALE GENOMIC DNA]</scope>
    <source>
        <strain evidence="1 2">Marx 270</strain>
    </source>
</reference>
<gene>
    <name evidence="1" type="ORF">M404DRAFT_1003526</name>
</gene>